<gene>
    <name evidence="5" type="ORF">EF807_01635</name>
</gene>
<evidence type="ECO:0000256" key="2">
    <source>
        <dbReference type="ARBA" id="ARBA00022741"/>
    </source>
</evidence>
<protein>
    <submittedName>
        <fullName evidence="5">GTPase</fullName>
    </submittedName>
</protein>
<dbReference type="EMBL" id="RXIL01000030">
    <property type="protein sequence ID" value="RZN72258.1"/>
    <property type="molecule type" value="Genomic_DNA"/>
</dbReference>
<proteinExistence type="inferred from homology"/>
<reference evidence="5 6" key="1">
    <citation type="journal article" date="2019" name="Nat. Microbiol.">
        <title>Wide diversity of methane and short-chain alkane metabolisms in uncultured archaea.</title>
        <authorList>
            <person name="Borrel G."/>
            <person name="Adam P.S."/>
            <person name="McKay L.J."/>
            <person name="Chen L.X."/>
            <person name="Sierra-Garcia I.N."/>
            <person name="Sieber C.M."/>
            <person name="Letourneur Q."/>
            <person name="Ghozlane A."/>
            <person name="Andersen G.L."/>
            <person name="Li W.J."/>
            <person name="Hallam S.J."/>
            <person name="Muyzer G."/>
            <person name="de Oliveira V.M."/>
            <person name="Inskeep W.P."/>
            <person name="Banfield J.F."/>
            <person name="Gribaldo S."/>
        </authorList>
    </citation>
    <scope>NUCLEOTIDE SEQUENCE [LARGE SCALE GENOMIC DNA]</scope>
    <source>
        <strain evidence="5">NM1b</strain>
    </source>
</reference>
<dbReference type="InterPro" id="IPR004130">
    <property type="entry name" value="Gpn"/>
</dbReference>
<dbReference type="AlphaFoldDB" id="A0A520KY83"/>
<organism evidence="5 6">
    <name type="scientific">Candidatus Methanolliviera hydrocarbonicum</name>
    <dbReference type="NCBI Taxonomy" id="2491085"/>
    <lineage>
        <taxon>Archaea</taxon>
        <taxon>Methanobacteriati</taxon>
        <taxon>Methanobacteriota</taxon>
        <taxon>Candidatus Methanoliparia</taxon>
        <taxon>Candidatus Methanoliparales</taxon>
        <taxon>Candidatus Methanollivieraceae</taxon>
        <taxon>Candidatus Methanolliviera</taxon>
    </lineage>
</organism>
<dbReference type="InterPro" id="IPR027417">
    <property type="entry name" value="P-loop_NTPase"/>
</dbReference>
<comment type="caution">
    <text evidence="5">The sequence shown here is derived from an EMBL/GenBank/DDBJ whole genome shotgun (WGS) entry which is preliminary data.</text>
</comment>
<keyword evidence="2" id="KW-0547">Nucleotide-binding</keyword>
<dbReference type="Proteomes" id="UP000320766">
    <property type="component" value="Unassembled WGS sequence"/>
</dbReference>
<dbReference type="PANTHER" id="PTHR21231:SF8">
    <property type="entry name" value="GPN-LOOP GTPASE 1"/>
    <property type="match status" value="1"/>
</dbReference>
<evidence type="ECO:0000256" key="1">
    <source>
        <dbReference type="ARBA" id="ARBA00005290"/>
    </source>
</evidence>
<dbReference type="Pfam" id="PF03029">
    <property type="entry name" value="ATP_bind_1"/>
    <property type="match status" value="1"/>
</dbReference>
<dbReference type="PANTHER" id="PTHR21231">
    <property type="entry name" value="XPA-BINDING PROTEIN 1-RELATED"/>
    <property type="match status" value="1"/>
</dbReference>
<comment type="similarity">
    <text evidence="1">Belongs to the GPN-loop GTPase family.</text>
</comment>
<accession>A0A520KY83</accession>
<dbReference type="GO" id="GO:0005525">
    <property type="term" value="F:GTP binding"/>
    <property type="evidence" value="ECO:0007669"/>
    <property type="project" value="UniProtKB-KW"/>
</dbReference>
<keyword evidence="3" id="KW-0378">Hydrolase</keyword>
<name>A0A520KY83_9EURY</name>
<dbReference type="GO" id="GO:0003924">
    <property type="term" value="F:GTPase activity"/>
    <property type="evidence" value="ECO:0007669"/>
    <property type="project" value="TreeGrafter"/>
</dbReference>
<evidence type="ECO:0000313" key="5">
    <source>
        <dbReference type="EMBL" id="RZN72258.1"/>
    </source>
</evidence>
<evidence type="ECO:0000256" key="3">
    <source>
        <dbReference type="ARBA" id="ARBA00022801"/>
    </source>
</evidence>
<evidence type="ECO:0000313" key="6">
    <source>
        <dbReference type="Proteomes" id="UP000320766"/>
    </source>
</evidence>
<sequence>MDKIEGVKIYILGTAGSGKTVLTHSLQIWMQDMGLEVVTVNLDPGETNLPYSPEVDIRDWINLYDVMDHFGLGPNGAQILCADELALKADEVKRSLDEFDSDFVLVDTPGQMELFAYRESGRILIDALGPENSILAFLLDPVMAKTPGGFVSLQMLSLSVQFRFSLPQVNIISKSDTLNEETIEKIMGWNTEPESLYDELLLEKGMLKEMNLEFLRALEIIGMQGSMITVSSEEYSGMEDIYNLAVQIFGGGEDLRGD</sequence>
<dbReference type="Gene3D" id="3.40.50.300">
    <property type="entry name" value="P-loop containing nucleotide triphosphate hydrolases"/>
    <property type="match status" value="1"/>
</dbReference>
<evidence type="ECO:0000256" key="4">
    <source>
        <dbReference type="ARBA" id="ARBA00023134"/>
    </source>
</evidence>
<dbReference type="SUPFAM" id="SSF52540">
    <property type="entry name" value="P-loop containing nucleoside triphosphate hydrolases"/>
    <property type="match status" value="1"/>
</dbReference>
<keyword evidence="4" id="KW-0342">GTP-binding</keyword>